<gene>
    <name evidence="3" type="ORF">SAMN04489747_0847</name>
</gene>
<reference evidence="3 4" key="1">
    <citation type="submission" date="2016-10" db="EMBL/GenBank/DDBJ databases">
        <authorList>
            <person name="de Groot N.N."/>
        </authorList>
    </citation>
    <scope>NUCLEOTIDE SEQUENCE [LARGE SCALE GENOMIC DNA]</scope>
    <source>
        <strain evidence="3 4">MON 2.2</strain>
    </source>
</reference>
<dbReference type="InterPro" id="IPR002035">
    <property type="entry name" value="VWF_A"/>
</dbReference>
<organism evidence="3 4">
    <name type="scientific">Auraticoccus monumenti</name>
    <dbReference type="NCBI Taxonomy" id="675864"/>
    <lineage>
        <taxon>Bacteria</taxon>
        <taxon>Bacillati</taxon>
        <taxon>Actinomycetota</taxon>
        <taxon>Actinomycetes</taxon>
        <taxon>Propionibacteriales</taxon>
        <taxon>Propionibacteriaceae</taxon>
        <taxon>Auraticoccus</taxon>
    </lineage>
</organism>
<feature type="region of interest" description="Disordered" evidence="1">
    <location>
        <begin position="441"/>
        <end position="480"/>
    </location>
</feature>
<accession>A0A1G6UC28</accession>
<dbReference type="RefSeq" id="WP_090590935.1">
    <property type="nucleotide sequence ID" value="NZ_LT629688.1"/>
</dbReference>
<evidence type="ECO:0000313" key="3">
    <source>
        <dbReference type="EMBL" id="SDD38863.1"/>
    </source>
</evidence>
<evidence type="ECO:0000256" key="1">
    <source>
        <dbReference type="SAM" id="MobiDB-lite"/>
    </source>
</evidence>
<sequence>MSSRPGRWSYGAWHDGPDPLAAPFDLRAVVDEVGERVLAGENLRDVLDELRRSGTGRTPGTDALRRQLARRRRELQRRGNLGGVLDQVRAALDQAVAAEREALAGDGTDAARLAEMELDTLPGSTAADVRALADYSWRSEEARRTYEQIKEMLREQVLDQQFAGLKQALSGQDPAGSQQLRDMLADLNSLLAAHSKGQDTTEQFAEFMDRHGEFFPEGPADTDELVDLLARRQADAERMMRSLSREQRAELADLMQQAMGDADLASQLGQLRDNLTALRPGMMRGRGFDVDGEEGLGYGEAVGVVSDLADVEDLQAQLGQDYAGAGLDDVDVEAIERQLGGEAVRDLEQLRRMERELERQGWLQRGDSGLSLSPKALRRLGETTLKRIFASLDAPGTGSHDDRRTGAADERTGAYLPWELGGDQPVDAVRSVVNAIARRAAEAGTPTARDGATGSRLEVHDRDGSGRTPPPDGVRSGGAVPAAGFTLEAEDFVVAETERRTSAAVALCVDLSFSMIQADRWGPMKQTSLALAHLVATRFRSDALQIIGFDLMARRLSPLELAGVEPAWVQGTNLAHALSLAGRHLHRHPDAEPVVLVVTDGEPTAHLQPDGTPYFSWPPERETLRATLQQVDRLTRARATLNFFRLGDDPGLERFLDAVARRAGGRVFAPQAGRLGEYVVRDYLRTRGGRRGR</sequence>
<dbReference type="SMART" id="SM00327">
    <property type="entry name" value="VWA"/>
    <property type="match status" value="1"/>
</dbReference>
<name>A0A1G6UC28_9ACTN</name>
<dbReference type="CDD" id="cd00198">
    <property type="entry name" value="vWFA"/>
    <property type="match status" value="1"/>
</dbReference>
<dbReference type="EMBL" id="LT629688">
    <property type="protein sequence ID" value="SDD38863.1"/>
    <property type="molecule type" value="Genomic_DNA"/>
</dbReference>
<dbReference type="InterPro" id="IPR036465">
    <property type="entry name" value="vWFA_dom_sf"/>
</dbReference>
<feature type="domain" description="VWFA" evidence="2">
    <location>
        <begin position="502"/>
        <end position="684"/>
    </location>
</feature>
<dbReference type="SUPFAM" id="SSF53300">
    <property type="entry name" value="vWA-like"/>
    <property type="match status" value="1"/>
</dbReference>
<protein>
    <submittedName>
        <fullName evidence="3">Uncharacterized protein, contains von Willebrand factor type A (VWA) domain</fullName>
    </submittedName>
</protein>
<dbReference type="Gene3D" id="3.40.50.410">
    <property type="entry name" value="von Willebrand factor, type A domain"/>
    <property type="match status" value="1"/>
</dbReference>
<dbReference type="STRING" id="675864.SAMN04489747_0847"/>
<evidence type="ECO:0000313" key="4">
    <source>
        <dbReference type="Proteomes" id="UP000198546"/>
    </source>
</evidence>
<dbReference type="OrthoDB" id="9766126at2"/>
<evidence type="ECO:0000259" key="2">
    <source>
        <dbReference type="SMART" id="SM00327"/>
    </source>
</evidence>
<keyword evidence="4" id="KW-1185">Reference proteome</keyword>
<proteinExistence type="predicted"/>
<dbReference type="Proteomes" id="UP000198546">
    <property type="component" value="Chromosome i"/>
</dbReference>
<dbReference type="AlphaFoldDB" id="A0A1G6UC28"/>